<evidence type="ECO:0000259" key="7">
    <source>
        <dbReference type="Pfam" id="PF02683"/>
    </source>
</evidence>
<feature type="transmembrane region" description="Helical" evidence="6">
    <location>
        <begin position="20"/>
        <end position="45"/>
    </location>
</feature>
<gene>
    <name evidence="8" type="ORF">SAMN05444126_1108</name>
</gene>
<evidence type="ECO:0000256" key="1">
    <source>
        <dbReference type="ARBA" id="ARBA00004141"/>
    </source>
</evidence>
<feature type="transmembrane region" description="Helical" evidence="6">
    <location>
        <begin position="104"/>
        <end position="126"/>
    </location>
</feature>
<organism evidence="8 9">
    <name type="scientific">Salisediminibacterium halotolerans</name>
    <dbReference type="NCBI Taxonomy" id="517425"/>
    <lineage>
        <taxon>Bacteria</taxon>
        <taxon>Bacillati</taxon>
        <taxon>Bacillota</taxon>
        <taxon>Bacilli</taxon>
        <taxon>Bacillales</taxon>
        <taxon>Bacillaceae</taxon>
        <taxon>Salisediminibacterium</taxon>
    </lineage>
</organism>
<dbReference type="PANTHER" id="PTHR31272">
    <property type="entry name" value="CYTOCHROME C-TYPE BIOGENESIS PROTEIN HI_1454-RELATED"/>
    <property type="match status" value="1"/>
</dbReference>
<dbReference type="Proteomes" id="UP000199318">
    <property type="component" value="Unassembled WGS sequence"/>
</dbReference>
<comment type="similarity">
    <text evidence="2">Belongs to the DsbD family.</text>
</comment>
<dbReference type="PANTHER" id="PTHR31272:SF4">
    <property type="entry name" value="CYTOCHROME C-TYPE BIOGENESIS PROTEIN HI_1454-RELATED"/>
    <property type="match status" value="1"/>
</dbReference>
<dbReference type="GO" id="GO:0017004">
    <property type="term" value="P:cytochrome complex assembly"/>
    <property type="evidence" value="ECO:0007669"/>
    <property type="project" value="InterPro"/>
</dbReference>
<proteinExistence type="inferred from homology"/>
<evidence type="ECO:0000256" key="4">
    <source>
        <dbReference type="ARBA" id="ARBA00022989"/>
    </source>
</evidence>
<dbReference type="Pfam" id="PF02683">
    <property type="entry name" value="DsbD_TM"/>
    <property type="match status" value="1"/>
</dbReference>
<comment type="caution">
    <text evidence="8">The sequence shown here is derived from an EMBL/GenBank/DDBJ whole genome shotgun (WGS) entry which is preliminary data.</text>
</comment>
<evidence type="ECO:0000256" key="2">
    <source>
        <dbReference type="ARBA" id="ARBA00006143"/>
    </source>
</evidence>
<evidence type="ECO:0000313" key="9">
    <source>
        <dbReference type="Proteomes" id="UP000199318"/>
    </source>
</evidence>
<protein>
    <submittedName>
        <fullName evidence="8">Cytochrome c-type biogenesis protein</fullName>
    </submittedName>
</protein>
<accession>A0A1H9TH72</accession>
<evidence type="ECO:0000256" key="3">
    <source>
        <dbReference type="ARBA" id="ARBA00022692"/>
    </source>
</evidence>
<sequence>MKGQVSSNMVVLSALVVNELTFLSLWVALFAGLVSFLSPCVFPLVPAYVAQLTGTGMNANEIAADRKLIFSRSIGFILGFTSIFLIIGAASSMIGSVFLGNQQLLQQLGGIVIVMFGLQLLGVFNFQFLMGDKRLNAPKKSASFGRSVIFGLIFAAGWSPCIGLVLGSILALGVGQGADTTGMMVLLLFYSVGIGFPFLIVSMLYAKSLDKVRNINRYLPIIQKTSGAIMILLGVLLFTGIFARMAAYLSQYIPFGI</sequence>
<dbReference type="STRING" id="1464123.SAMN05444126_1108"/>
<dbReference type="RefSeq" id="WP_307723720.1">
    <property type="nucleotide sequence ID" value="NZ_BJVE01000085.1"/>
</dbReference>
<dbReference type="InterPro" id="IPR003834">
    <property type="entry name" value="Cyt_c_assmbl_TM_dom"/>
</dbReference>
<dbReference type="GO" id="GO:0016020">
    <property type="term" value="C:membrane"/>
    <property type="evidence" value="ECO:0007669"/>
    <property type="project" value="UniProtKB-SubCell"/>
</dbReference>
<evidence type="ECO:0000256" key="6">
    <source>
        <dbReference type="SAM" id="Phobius"/>
    </source>
</evidence>
<reference evidence="9" key="1">
    <citation type="submission" date="2016-10" db="EMBL/GenBank/DDBJ databases">
        <authorList>
            <person name="de Groot N.N."/>
        </authorList>
    </citation>
    <scope>NUCLEOTIDE SEQUENCE [LARGE SCALE GENOMIC DNA]</scope>
    <source>
        <strain evidence="9">10nlg</strain>
    </source>
</reference>
<dbReference type="AlphaFoldDB" id="A0A1H9TH72"/>
<keyword evidence="3 6" id="KW-0812">Transmembrane</keyword>
<dbReference type="EMBL" id="FOGV01000010">
    <property type="protein sequence ID" value="SER96199.1"/>
    <property type="molecule type" value="Genomic_DNA"/>
</dbReference>
<evidence type="ECO:0000313" key="8">
    <source>
        <dbReference type="EMBL" id="SER96199.1"/>
    </source>
</evidence>
<dbReference type="InterPro" id="IPR051790">
    <property type="entry name" value="Cytochrome_c-biogenesis_DsbD"/>
</dbReference>
<keyword evidence="9" id="KW-1185">Reference proteome</keyword>
<feature type="transmembrane region" description="Helical" evidence="6">
    <location>
        <begin position="184"/>
        <end position="206"/>
    </location>
</feature>
<feature type="transmembrane region" description="Helical" evidence="6">
    <location>
        <begin position="227"/>
        <end position="249"/>
    </location>
</feature>
<evidence type="ECO:0000256" key="5">
    <source>
        <dbReference type="ARBA" id="ARBA00023136"/>
    </source>
</evidence>
<feature type="domain" description="Cytochrome C biogenesis protein transmembrane" evidence="7">
    <location>
        <begin position="24"/>
        <end position="238"/>
    </location>
</feature>
<comment type="subcellular location">
    <subcellularLocation>
        <location evidence="1">Membrane</location>
        <topology evidence="1">Multi-pass membrane protein</topology>
    </subcellularLocation>
</comment>
<feature type="transmembrane region" description="Helical" evidence="6">
    <location>
        <begin position="76"/>
        <end position="98"/>
    </location>
</feature>
<feature type="transmembrane region" description="Helical" evidence="6">
    <location>
        <begin position="147"/>
        <end position="172"/>
    </location>
</feature>
<keyword evidence="4 6" id="KW-1133">Transmembrane helix</keyword>
<name>A0A1H9TH72_9BACI</name>
<keyword evidence="5 6" id="KW-0472">Membrane</keyword>